<dbReference type="Proteomes" id="UP000460317">
    <property type="component" value="Unassembled WGS sequence"/>
</dbReference>
<proteinExistence type="predicted"/>
<name>A0A7J5JVF9_BACT4</name>
<sequence>MFSRWLITNSEKARLNKKLSFQPIHHLKENIRSNIISIYSAYNLNKRKRDFHSSKCRRFSTSYLSVCNL</sequence>
<accession>A0A7J5JVF9</accession>
<dbReference type="AlphaFoldDB" id="A0A7J5JVF9"/>
<protein>
    <submittedName>
        <fullName evidence="1">Uncharacterized protein</fullName>
    </submittedName>
</protein>
<comment type="caution">
    <text evidence="1">The sequence shown here is derived from an EMBL/GenBank/DDBJ whole genome shotgun (WGS) entry which is preliminary data.</text>
</comment>
<organism evidence="1 2">
    <name type="scientific">Bacteroides thetaiotaomicron</name>
    <dbReference type="NCBI Taxonomy" id="818"/>
    <lineage>
        <taxon>Bacteria</taxon>
        <taxon>Pseudomonadati</taxon>
        <taxon>Bacteroidota</taxon>
        <taxon>Bacteroidia</taxon>
        <taxon>Bacteroidales</taxon>
        <taxon>Bacteroidaceae</taxon>
        <taxon>Bacteroides</taxon>
    </lineage>
</organism>
<dbReference type="EMBL" id="WCSB01000002">
    <property type="protein sequence ID" value="KAB4454735.1"/>
    <property type="molecule type" value="Genomic_DNA"/>
</dbReference>
<gene>
    <name evidence="1" type="ORF">GAN93_03455</name>
</gene>
<evidence type="ECO:0000313" key="2">
    <source>
        <dbReference type="Proteomes" id="UP000460317"/>
    </source>
</evidence>
<evidence type="ECO:0000313" key="1">
    <source>
        <dbReference type="EMBL" id="KAB4454735.1"/>
    </source>
</evidence>
<reference evidence="1 2" key="1">
    <citation type="journal article" date="2019" name="Nat. Med.">
        <title>A library of human gut bacterial isolates paired with longitudinal multiomics data enables mechanistic microbiome research.</title>
        <authorList>
            <person name="Poyet M."/>
            <person name="Groussin M."/>
            <person name="Gibbons S.M."/>
            <person name="Avila-Pacheco J."/>
            <person name="Jiang X."/>
            <person name="Kearney S.M."/>
            <person name="Perrotta A.R."/>
            <person name="Berdy B."/>
            <person name="Zhao S."/>
            <person name="Lieberman T.D."/>
            <person name="Swanson P.K."/>
            <person name="Smith M."/>
            <person name="Roesemann S."/>
            <person name="Alexander J.E."/>
            <person name="Rich S.A."/>
            <person name="Livny J."/>
            <person name="Vlamakis H."/>
            <person name="Clish C."/>
            <person name="Bullock K."/>
            <person name="Deik A."/>
            <person name="Scott J."/>
            <person name="Pierce K.A."/>
            <person name="Xavier R.J."/>
            <person name="Alm E.J."/>
        </authorList>
    </citation>
    <scope>NUCLEOTIDE SEQUENCE [LARGE SCALE GENOMIC DNA]</scope>
    <source>
        <strain evidence="1 2">BIOML-A165</strain>
    </source>
</reference>